<dbReference type="InterPro" id="IPR013431">
    <property type="entry name" value="Delta_60_rpt"/>
</dbReference>
<protein>
    <submittedName>
        <fullName evidence="2">Delta-60 repeat domain-containing protein</fullName>
    </submittedName>
</protein>
<proteinExistence type="predicted"/>
<dbReference type="Proteomes" id="UP001432011">
    <property type="component" value="Chromosome"/>
</dbReference>
<feature type="chain" id="PRO_5045702701" evidence="1">
    <location>
        <begin position="28"/>
        <end position="415"/>
    </location>
</feature>
<evidence type="ECO:0000313" key="2">
    <source>
        <dbReference type="EMBL" id="WUP72704.1"/>
    </source>
</evidence>
<evidence type="ECO:0000313" key="3">
    <source>
        <dbReference type="Proteomes" id="UP001432011"/>
    </source>
</evidence>
<sequence length="415" mass="43569">MRVTTALLPVASLVTCAAVFPTVPASAGTPQPRVVSENPVNTTPHVLDGIVNAFALVGRTVIVGGEFTKVREAKGGEDLPRANIFAFDLYTGRVLRGFAPDLDGPVAALAAGPDNTVYVGGGFGAPERALVRLHVADGDPVEEFSAPAYGGKVTSLVRLGDALYVGGDFSRIGRSPRTALARVNAETGEVDPTFTVTPGDGRRGDPRIYAMAAVRDRLVVDGRFSTLDGLRRPQLGVIDLTTGRVADWRTEAYAPACKADFPSYVRGLDLSPDGRYFVVVTTGGPARGTTKLCDSAARFETYAKGEAIRPTWVNLTGGDSLYAVAVTGSAVYVGGHQRWLDNPKGADTAGPGAVSRPGIGAIHPVTGKALRWNPTRERGIGVKAFLTVKTGLLVGSDTTELGHEYHARVGMFPAT</sequence>
<dbReference type="Pfam" id="PF17164">
    <property type="entry name" value="DUF5122"/>
    <property type="match status" value="1"/>
</dbReference>
<dbReference type="SUPFAM" id="SSF50998">
    <property type="entry name" value="Quinoprotein alcohol dehydrogenase-like"/>
    <property type="match status" value="1"/>
</dbReference>
<organism evidence="2 3">
    <name type="scientific">Microbispora hainanensis</name>
    <dbReference type="NCBI Taxonomy" id="568844"/>
    <lineage>
        <taxon>Bacteria</taxon>
        <taxon>Bacillati</taxon>
        <taxon>Actinomycetota</taxon>
        <taxon>Actinomycetes</taxon>
        <taxon>Streptosporangiales</taxon>
        <taxon>Streptosporangiaceae</taxon>
        <taxon>Microbispora</taxon>
    </lineage>
</organism>
<dbReference type="RefSeq" id="WP_142647958.1">
    <property type="nucleotide sequence ID" value="NZ_CP108085.1"/>
</dbReference>
<feature type="signal peptide" evidence="1">
    <location>
        <begin position="1"/>
        <end position="27"/>
    </location>
</feature>
<evidence type="ECO:0000256" key="1">
    <source>
        <dbReference type="SAM" id="SignalP"/>
    </source>
</evidence>
<name>A0ABZ1SIQ1_9ACTN</name>
<reference evidence="2" key="1">
    <citation type="submission" date="2022-10" db="EMBL/GenBank/DDBJ databases">
        <title>The complete genomes of actinobacterial strains from the NBC collection.</title>
        <authorList>
            <person name="Joergensen T.S."/>
            <person name="Alvarez Arevalo M."/>
            <person name="Sterndorff E.B."/>
            <person name="Faurdal D."/>
            <person name="Vuksanovic O."/>
            <person name="Mourched A.-S."/>
            <person name="Charusanti P."/>
            <person name="Shaw S."/>
            <person name="Blin K."/>
            <person name="Weber T."/>
        </authorList>
    </citation>
    <scope>NUCLEOTIDE SEQUENCE</scope>
    <source>
        <strain evidence="2">NBC_00254</strain>
    </source>
</reference>
<dbReference type="Gene3D" id="2.80.10.50">
    <property type="match status" value="1"/>
</dbReference>
<dbReference type="InterPro" id="IPR011047">
    <property type="entry name" value="Quinoprotein_ADH-like_sf"/>
</dbReference>
<gene>
    <name evidence="2" type="ORF">OG913_25175</name>
</gene>
<accession>A0ABZ1SIQ1</accession>
<dbReference type="EMBL" id="CP108085">
    <property type="protein sequence ID" value="WUP72704.1"/>
    <property type="molecule type" value="Genomic_DNA"/>
</dbReference>
<keyword evidence="1" id="KW-0732">Signal</keyword>
<keyword evidence="3" id="KW-1185">Reference proteome</keyword>